<evidence type="ECO:0000256" key="11">
    <source>
        <dbReference type="RuleBase" id="RU003313"/>
    </source>
</evidence>
<dbReference type="EC" id="3.6.-.-" evidence="10"/>
<evidence type="ECO:0000313" key="14">
    <source>
        <dbReference type="Proteomes" id="UP000449710"/>
    </source>
</evidence>
<dbReference type="CDD" id="cd14858">
    <property type="entry name" value="TrmE_N"/>
    <property type="match status" value="1"/>
</dbReference>
<dbReference type="NCBIfam" id="TIGR00450">
    <property type="entry name" value="mnmE_trmE_thdF"/>
    <property type="match status" value="1"/>
</dbReference>
<dbReference type="HAMAP" id="MF_00379">
    <property type="entry name" value="GTPase_MnmE"/>
    <property type="match status" value="1"/>
</dbReference>
<sequence>MYREETIAAISTPLGEGGIGIIKISGDKSLEILKSIFVTKGHKRKEDWEPRKMVYGYILHPQTQEMIDEVLAVYMKAPNTYTKEDLVEIHCHGGMVPLRKILALVLEQGAAMAEKGEFTKRAFLNGRLDLSQAEAVMDLISAKTDVSHDVALGQFEGILSQEVQGIQEIIKDMLAHIEVSIDFSEEDIDEVTMEHLLEKSIKAKESFETLLQSAKTGKILREGLVTGIVGKTNVGKSSLLNALLRENRAIVTDIPGTTRDVIEEQLNVRGIPLKILDTAGIRDTEDAVEKIGVQRSREIFQQSDLVIFMIDASKKLDREDYDFLEIIKDRRALVIINKTDLEEAIDLERIKSIVGDKKLIRISLLKNKGLEALEDALEEMAYEGDGFSKEQPFITNARHQQAISQGLMSLEEGIKALENRMPLDFVEVDLKNAWESLGEVTGDTVSEDILDHIFENFCIGK</sequence>
<feature type="binding site" evidence="10">
    <location>
        <position position="252"/>
    </location>
    <ligand>
        <name>K(+)</name>
        <dbReference type="ChEBI" id="CHEBI:29103"/>
    </ligand>
</feature>
<dbReference type="Pfam" id="PF01926">
    <property type="entry name" value="MMR_HSR1"/>
    <property type="match status" value="1"/>
</dbReference>
<dbReference type="FunFam" id="3.30.1360.120:FF:000003">
    <property type="entry name" value="tRNA modification GTPase MnmE"/>
    <property type="match status" value="1"/>
</dbReference>
<keyword evidence="4 10" id="KW-0479">Metal-binding</keyword>
<keyword evidence="14" id="KW-1185">Reference proteome</keyword>
<keyword evidence="5 10" id="KW-0547">Nucleotide-binding</keyword>
<dbReference type="InterPro" id="IPR005225">
    <property type="entry name" value="Small_GTP-bd"/>
</dbReference>
<proteinExistence type="inferred from homology"/>
<dbReference type="Proteomes" id="UP000449710">
    <property type="component" value="Unassembled WGS sequence"/>
</dbReference>
<organism evidence="13 14">
    <name type="scientific">Isachenkonia alkalipeptolytica</name>
    <dbReference type="NCBI Taxonomy" id="2565777"/>
    <lineage>
        <taxon>Bacteria</taxon>
        <taxon>Bacillati</taxon>
        <taxon>Bacillota</taxon>
        <taxon>Clostridia</taxon>
        <taxon>Eubacteriales</taxon>
        <taxon>Clostridiaceae</taxon>
        <taxon>Isachenkonia</taxon>
    </lineage>
</organism>
<comment type="cofactor">
    <cofactor evidence="10">
        <name>K(+)</name>
        <dbReference type="ChEBI" id="CHEBI:29103"/>
    </cofactor>
    <text evidence="10">Binds 1 potassium ion per subunit.</text>
</comment>
<keyword evidence="8 10" id="KW-0630">Potassium</keyword>
<evidence type="ECO:0000256" key="2">
    <source>
        <dbReference type="ARBA" id="ARBA00022490"/>
    </source>
</evidence>
<keyword evidence="3 10" id="KW-0819">tRNA processing</keyword>
<dbReference type="Pfam" id="PF12631">
    <property type="entry name" value="MnmE_helical"/>
    <property type="match status" value="1"/>
</dbReference>
<dbReference type="PANTHER" id="PTHR42714:SF2">
    <property type="entry name" value="TRNA MODIFICATION GTPASE GTPBP3, MITOCHONDRIAL"/>
    <property type="match status" value="1"/>
</dbReference>
<dbReference type="SUPFAM" id="SSF116878">
    <property type="entry name" value="TrmE connector domain"/>
    <property type="match status" value="1"/>
</dbReference>
<feature type="binding site" evidence="10">
    <location>
        <position position="258"/>
    </location>
    <ligand>
        <name>Mg(2+)</name>
        <dbReference type="ChEBI" id="CHEBI:18420"/>
    </ligand>
</feature>
<dbReference type="InterPro" id="IPR027368">
    <property type="entry name" value="MnmE_dom2"/>
</dbReference>
<dbReference type="Gene3D" id="3.40.50.300">
    <property type="entry name" value="P-loop containing nucleotide triphosphate hydrolases"/>
    <property type="match status" value="1"/>
</dbReference>
<dbReference type="CDD" id="cd04164">
    <property type="entry name" value="trmE"/>
    <property type="match status" value="1"/>
</dbReference>
<feature type="binding site" evidence="10">
    <location>
        <position position="127"/>
    </location>
    <ligand>
        <name>(6S)-5-formyl-5,6,7,8-tetrahydrofolate</name>
        <dbReference type="ChEBI" id="CHEBI:57457"/>
    </ligand>
</feature>
<dbReference type="Gene3D" id="3.30.1360.120">
    <property type="entry name" value="Probable tRNA modification gtpase trme, domain 1"/>
    <property type="match status" value="1"/>
</dbReference>
<dbReference type="InterPro" id="IPR025867">
    <property type="entry name" value="MnmE_helical"/>
</dbReference>
<evidence type="ECO:0000259" key="12">
    <source>
        <dbReference type="PROSITE" id="PS51709"/>
    </source>
</evidence>
<keyword evidence="9 10" id="KW-0342">GTP-binding</keyword>
<accession>A0AA43XML1</accession>
<protein>
    <recommendedName>
        <fullName evidence="10">tRNA modification GTPase MnmE</fullName>
        <ecNumber evidence="10">3.6.-.-</ecNumber>
    </recommendedName>
</protein>
<keyword evidence="6 10" id="KW-0378">Hydrolase</keyword>
<feature type="binding site" evidence="10">
    <location>
        <position position="23"/>
    </location>
    <ligand>
        <name>(6S)-5-formyl-5,6,7,8-tetrahydrofolate</name>
        <dbReference type="ChEBI" id="CHEBI:57457"/>
    </ligand>
</feature>
<feature type="binding site" evidence="10">
    <location>
        <begin position="277"/>
        <end position="280"/>
    </location>
    <ligand>
        <name>GTP</name>
        <dbReference type="ChEBI" id="CHEBI:37565"/>
    </ligand>
</feature>
<dbReference type="GO" id="GO:0003924">
    <property type="term" value="F:GTPase activity"/>
    <property type="evidence" value="ECO:0007669"/>
    <property type="project" value="UniProtKB-UniRule"/>
</dbReference>
<name>A0AA43XML1_9CLOT</name>
<evidence type="ECO:0000256" key="6">
    <source>
        <dbReference type="ARBA" id="ARBA00022801"/>
    </source>
</evidence>
<keyword evidence="7 10" id="KW-0460">Magnesium</keyword>
<dbReference type="FunFam" id="3.40.50.300:FF:000494">
    <property type="entry name" value="tRNA modification GTPase MnmE"/>
    <property type="match status" value="1"/>
</dbReference>
<comment type="subunit">
    <text evidence="10">Homodimer. Heterotetramer of two MnmE and two MnmG subunits.</text>
</comment>
<dbReference type="InterPro" id="IPR018948">
    <property type="entry name" value="GTP-bd_TrmE_N"/>
</dbReference>
<dbReference type="PROSITE" id="PS51709">
    <property type="entry name" value="G_TRME"/>
    <property type="match status" value="1"/>
</dbReference>
<dbReference type="InterPro" id="IPR004520">
    <property type="entry name" value="GTPase_MnmE"/>
</dbReference>
<dbReference type="GO" id="GO:0005829">
    <property type="term" value="C:cytosol"/>
    <property type="evidence" value="ECO:0007669"/>
    <property type="project" value="TreeGrafter"/>
</dbReference>
<comment type="subcellular location">
    <subcellularLocation>
        <location evidence="10">Cytoplasm</location>
    </subcellularLocation>
</comment>
<dbReference type="EMBL" id="SUMG01000019">
    <property type="protein sequence ID" value="NBG89221.1"/>
    <property type="molecule type" value="Genomic_DNA"/>
</dbReference>
<evidence type="ECO:0000256" key="1">
    <source>
        <dbReference type="ARBA" id="ARBA00011043"/>
    </source>
</evidence>
<evidence type="ECO:0000313" key="13">
    <source>
        <dbReference type="EMBL" id="NBG89221.1"/>
    </source>
</evidence>
<reference evidence="13 14" key="1">
    <citation type="submission" date="2019-04" db="EMBL/GenBank/DDBJ databases">
        <title>Isachenkonia alkalipeptolytica gen. nov. sp. nov. a new anaerobic, alkiliphilic organothrophic bacterium capable to reduce synthesized ferrihydrite isolated from a soda lake.</title>
        <authorList>
            <person name="Toshchakov S.V."/>
            <person name="Zavarzina D.G."/>
            <person name="Zhilina T.N."/>
            <person name="Kostrikina N.A."/>
            <person name="Kublanov I.V."/>
        </authorList>
    </citation>
    <scope>NUCLEOTIDE SEQUENCE [LARGE SCALE GENOMIC DNA]</scope>
    <source>
        <strain evidence="13 14">Z-1701</strain>
    </source>
</reference>
<feature type="domain" description="TrmE-type G" evidence="12">
    <location>
        <begin position="223"/>
        <end position="382"/>
    </location>
</feature>
<dbReference type="SUPFAM" id="SSF52540">
    <property type="entry name" value="P-loop containing nucleoside triphosphate hydrolases"/>
    <property type="match status" value="1"/>
</dbReference>
<dbReference type="InterPro" id="IPR006073">
    <property type="entry name" value="GTP-bd"/>
</dbReference>
<comment type="caution">
    <text evidence="10">Lacks conserved residue(s) required for the propagation of feature annotation.</text>
</comment>
<evidence type="ECO:0000256" key="8">
    <source>
        <dbReference type="ARBA" id="ARBA00022958"/>
    </source>
</evidence>
<feature type="binding site" evidence="10">
    <location>
        <position position="254"/>
    </location>
    <ligand>
        <name>K(+)</name>
        <dbReference type="ChEBI" id="CHEBI:29103"/>
    </ligand>
</feature>
<dbReference type="GO" id="GO:0042802">
    <property type="term" value="F:identical protein binding"/>
    <property type="evidence" value="ECO:0007669"/>
    <property type="project" value="UniProtKB-ARBA"/>
</dbReference>
<dbReference type="GO" id="GO:0030488">
    <property type="term" value="P:tRNA methylation"/>
    <property type="evidence" value="ECO:0007669"/>
    <property type="project" value="TreeGrafter"/>
</dbReference>
<feature type="binding site" evidence="10">
    <location>
        <begin position="252"/>
        <end position="258"/>
    </location>
    <ligand>
        <name>GTP</name>
        <dbReference type="ChEBI" id="CHEBI:37565"/>
    </ligand>
</feature>
<evidence type="ECO:0000256" key="7">
    <source>
        <dbReference type="ARBA" id="ARBA00022842"/>
    </source>
</evidence>
<dbReference type="GO" id="GO:0002098">
    <property type="term" value="P:tRNA wobble uridine modification"/>
    <property type="evidence" value="ECO:0007669"/>
    <property type="project" value="TreeGrafter"/>
</dbReference>
<dbReference type="GO" id="GO:0046872">
    <property type="term" value="F:metal ion binding"/>
    <property type="evidence" value="ECO:0007669"/>
    <property type="project" value="UniProtKB-KW"/>
</dbReference>
<feature type="binding site" evidence="10">
    <location>
        <begin position="233"/>
        <end position="238"/>
    </location>
    <ligand>
        <name>GTP</name>
        <dbReference type="ChEBI" id="CHEBI:37565"/>
    </ligand>
</feature>
<dbReference type="Pfam" id="PF10396">
    <property type="entry name" value="TrmE_N"/>
    <property type="match status" value="1"/>
</dbReference>
<feature type="binding site" evidence="10">
    <location>
        <position position="88"/>
    </location>
    <ligand>
        <name>(6S)-5-formyl-5,6,7,8-tetrahydrofolate</name>
        <dbReference type="ChEBI" id="CHEBI:57457"/>
    </ligand>
</feature>
<evidence type="ECO:0000256" key="3">
    <source>
        <dbReference type="ARBA" id="ARBA00022694"/>
    </source>
</evidence>
<dbReference type="RefSeq" id="WP_160722672.1">
    <property type="nucleotide sequence ID" value="NZ_SUMG01000019.1"/>
</dbReference>
<dbReference type="PANTHER" id="PTHR42714">
    <property type="entry name" value="TRNA MODIFICATION GTPASE GTPBP3"/>
    <property type="match status" value="1"/>
</dbReference>
<feature type="binding site" evidence="10">
    <location>
        <position position="461"/>
    </location>
    <ligand>
        <name>(6S)-5-formyl-5,6,7,8-tetrahydrofolate</name>
        <dbReference type="ChEBI" id="CHEBI:57457"/>
    </ligand>
</feature>
<dbReference type="InterPro" id="IPR027266">
    <property type="entry name" value="TrmE/GcvT-like"/>
</dbReference>
<dbReference type="AlphaFoldDB" id="A0AA43XML1"/>
<feature type="binding site" evidence="10">
    <location>
        <position position="237"/>
    </location>
    <ligand>
        <name>Mg(2+)</name>
        <dbReference type="ChEBI" id="CHEBI:18420"/>
    </ligand>
</feature>
<gene>
    <name evidence="10 13" type="primary">mnmE</name>
    <name evidence="10" type="synonym">trmE</name>
    <name evidence="13" type="ORF">ISALK_12040</name>
</gene>
<feature type="binding site" evidence="10">
    <location>
        <position position="233"/>
    </location>
    <ligand>
        <name>K(+)</name>
        <dbReference type="ChEBI" id="CHEBI:29103"/>
    </ligand>
</feature>
<feature type="binding site" evidence="10">
    <location>
        <position position="257"/>
    </location>
    <ligand>
        <name>K(+)</name>
        <dbReference type="ChEBI" id="CHEBI:29103"/>
    </ligand>
</feature>
<dbReference type="NCBIfam" id="NF003661">
    <property type="entry name" value="PRK05291.1-3"/>
    <property type="match status" value="1"/>
</dbReference>
<dbReference type="Gene3D" id="1.20.120.430">
    <property type="entry name" value="tRNA modification GTPase MnmE domain 2"/>
    <property type="match status" value="1"/>
</dbReference>
<evidence type="ECO:0000256" key="9">
    <source>
        <dbReference type="ARBA" id="ARBA00023134"/>
    </source>
</evidence>
<evidence type="ECO:0000256" key="4">
    <source>
        <dbReference type="ARBA" id="ARBA00022723"/>
    </source>
</evidence>
<dbReference type="GO" id="GO:0005525">
    <property type="term" value="F:GTP binding"/>
    <property type="evidence" value="ECO:0007669"/>
    <property type="project" value="UniProtKB-UniRule"/>
</dbReference>
<dbReference type="InterPro" id="IPR031168">
    <property type="entry name" value="G_TrmE"/>
</dbReference>
<keyword evidence="2 10" id="KW-0963">Cytoplasm</keyword>
<dbReference type="NCBIfam" id="TIGR00231">
    <property type="entry name" value="small_GTP"/>
    <property type="match status" value="1"/>
</dbReference>
<comment type="caution">
    <text evidence="13">The sequence shown here is derived from an EMBL/GenBank/DDBJ whole genome shotgun (WGS) entry which is preliminary data.</text>
</comment>
<evidence type="ECO:0000256" key="5">
    <source>
        <dbReference type="ARBA" id="ARBA00022741"/>
    </source>
</evidence>
<dbReference type="InterPro" id="IPR027417">
    <property type="entry name" value="P-loop_NTPase"/>
</dbReference>
<comment type="similarity">
    <text evidence="1 10 11">Belongs to the TRAFAC class TrmE-Era-EngA-EngB-Septin-like GTPase superfamily. TrmE GTPase family.</text>
</comment>
<comment type="function">
    <text evidence="10">Exhibits a very high intrinsic GTPase hydrolysis rate. Involved in the addition of a carboxymethylaminomethyl (cmnm) group at the wobble position (U34) of certain tRNAs, forming tRNA-cmnm(5)s(2)U34.</text>
</comment>
<evidence type="ECO:0000256" key="10">
    <source>
        <dbReference type="HAMAP-Rule" id="MF_00379"/>
    </source>
</evidence>